<dbReference type="EMBL" id="MFGJ01000007">
    <property type="protein sequence ID" value="OGF31647.1"/>
    <property type="molecule type" value="Genomic_DNA"/>
</dbReference>
<dbReference type="PANTHER" id="PTHR38590:SF1">
    <property type="entry name" value="BLL0828 PROTEIN"/>
    <property type="match status" value="1"/>
</dbReference>
<evidence type="ECO:0000259" key="1">
    <source>
        <dbReference type="Pfam" id="PF04480"/>
    </source>
</evidence>
<accession>A0A1F5SY47</accession>
<dbReference type="CDD" id="cd01038">
    <property type="entry name" value="Endonuclease_DUF559"/>
    <property type="match status" value="1"/>
</dbReference>
<comment type="caution">
    <text evidence="2">The sequence shown here is derived from an EMBL/GenBank/DDBJ whole genome shotgun (WGS) entry which is preliminary data.</text>
</comment>
<dbReference type="SUPFAM" id="SSF52980">
    <property type="entry name" value="Restriction endonuclease-like"/>
    <property type="match status" value="1"/>
</dbReference>
<dbReference type="AlphaFoldDB" id="A0A1F5SY47"/>
<protein>
    <recommendedName>
        <fullName evidence="1">DUF559 domain-containing protein</fullName>
    </recommendedName>
</protein>
<reference evidence="2 3" key="1">
    <citation type="journal article" date="2016" name="Nat. Commun.">
        <title>Thousands of microbial genomes shed light on interconnected biogeochemical processes in an aquifer system.</title>
        <authorList>
            <person name="Anantharaman K."/>
            <person name="Brown C.T."/>
            <person name="Hug L.A."/>
            <person name="Sharon I."/>
            <person name="Castelle C.J."/>
            <person name="Probst A.J."/>
            <person name="Thomas B.C."/>
            <person name="Singh A."/>
            <person name="Wilkins M.J."/>
            <person name="Karaoz U."/>
            <person name="Brodie E.L."/>
            <person name="Williams K.H."/>
            <person name="Hubbard S.S."/>
            <person name="Banfield J.F."/>
        </authorList>
    </citation>
    <scope>NUCLEOTIDE SEQUENCE [LARGE SCALE GENOMIC DNA]</scope>
</reference>
<evidence type="ECO:0000313" key="2">
    <source>
        <dbReference type="EMBL" id="OGF31647.1"/>
    </source>
</evidence>
<dbReference type="PANTHER" id="PTHR38590">
    <property type="entry name" value="BLL0828 PROTEIN"/>
    <property type="match status" value="1"/>
</dbReference>
<evidence type="ECO:0000313" key="3">
    <source>
        <dbReference type="Proteomes" id="UP000179001"/>
    </source>
</evidence>
<dbReference type="InterPro" id="IPR047216">
    <property type="entry name" value="Endonuclease_DUF559_bact"/>
</dbReference>
<name>A0A1F5SY47_9BACT</name>
<dbReference type="InterPro" id="IPR011335">
    <property type="entry name" value="Restrct_endonuc-II-like"/>
</dbReference>
<gene>
    <name evidence="2" type="ORF">A2478_04125</name>
</gene>
<dbReference type="InterPro" id="IPR007569">
    <property type="entry name" value="DUF559"/>
</dbReference>
<sequence length="120" mass="14177">MGQIHNKRKLLPLRRKLRNSMTSAEVMLWSRIKGKQLCGIKFRRQHSIGRYIVDFYCPESRLVIEVDGPSHYSDKAVYYDGIRTDYLESLQINVFRVRNDQVYNELEQVLQAIADICKKN</sequence>
<dbReference type="Gene3D" id="3.40.960.10">
    <property type="entry name" value="VSR Endonuclease"/>
    <property type="match status" value="1"/>
</dbReference>
<dbReference type="Proteomes" id="UP000179001">
    <property type="component" value="Unassembled WGS sequence"/>
</dbReference>
<organism evidence="2 3">
    <name type="scientific">Candidatus Falkowbacteria bacterium RIFOXYC2_FULL_36_12</name>
    <dbReference type="NCBI Taxonomy" id="1798002"/>
    <lineage>
        <taxon>Bacteria</taxon>
        <taxon>Candidatus Falkowiibacteriota</taxon>
    </lineage>
</organism>
<dbReference type="STRING" id="1798002.A2478_04125"/>
<proteinExistence type="predicted"/>
<dbReference type="Pfam" id="PF04480">
    <property type="entry name" value="DUF559"/>
    <property type="match status" value="1"/>
</dbReference>
<feature type="domain" description="DUF559" evidence="1">
    <location>
        <begin position="14"/>
        <end position="117"/>
    </location>
</feature>